<protein>
    <submittedName>
        <fullName evidence="3">SusE-like outer membrane protein</fullName>
    </submittedName>
</protein>
<name>A0A4R6TSU9_9FLAO</name>
<gene>
    <name evidence="3" type="ORF">CLV82_1101</name>
</gene>
<keyword evidence="4" id="KW-1185">Reference proteome</keyword>
<accession>A0A4R6TSU9</accession>
<proteinExistence type="predicted"/>
<dbReference type="PROSITE" id="PS51257">
    <property type="entry name" value="PROKAR_LIPOPROTEIN"/>
    <property type="match status" value="1"/>
</dbReference>
<evidence type="ECO:0000259" key="1">
    <source>
        <dbReference type="Pfam" id="PF14292"/>
    </source>
</evidence>
<sequence length="464" mass="49601">MKAFTNYLKIFMGVLVLTFGMVACDKEDYLIFTAQEPSEAISFTNNASDTYLLSADSRTNIAERFVWNKPDFGAPTTVSYVVEGSVNEDFSTVDYSSGTLNETNHAVTINNLIALATAMGLDADPNTNGPDGQPNNSGVVYFRVKAFVGSADAVNNASSVSDLMPLNIVMVEASSGGGGSGVEKSSWGVVGSAANDWGNAGPDLPFYTTDQADVFVAYVNLKDGAMKFRENNDWGNNLGDDGADGTLEPGGADIMVTAGDYKIVLDLNSNTYTIEPYSWGVVGSAYNDWGNNGPDAKLFYDYTTDTWKAGVKLLDGLMKIRLNNDWGTNFGDDGADGTLENGGADIPVTAGFYTLTVNFNDNTYTLESSDLWGIVGSGYNDWGNAGPDFMFTPLGEDKWIAENVTLIDGMIKFRINEDWGVNLGDDGADGTLEANGADIAVTAGTYDIMLDFSGADPTYTFITK</sequence>
<feature type="domain" description="SusE outer membrane protein" evidence="1">
    <location>
        <begin position="27"/>
        <end position="128"/>
    </location>
</feature>
<dbReference type="AlphaFoldDB" id="A0A4R6TSU9"/>
<evidence type="ECO:0000313" key="4">
    <source>
        <dbReference type="Proteomes" id="UP000295468"/>
    </source>
</evidence>
<evidence type="ECO:0000259" key="2">
    <source>
        <dbReference type="Pfam" id="PF16411"/>
    </source>
</evidence>
<dbReference type="Pfam" id="PF16411">
    <property type="entry name" value="SusF_SusE"/>
    <property type="match status" value="1"/>
</dbReference>
<dbReference type="CDD" id="cd12956">
    <property type="entry name" value="CBM_SusE-F_like"/>
    <property type="match status" value="3"/>
</dbReference>
<dbReference type="OrthoDB" id="975117at2"/>
<feature type="domain" description="Outer membrane protein SusF/SusE-like C-terminal" evidence="2">
    <location>
        <begin position="189"/>
        <end position="273"/>
    </location>
</feature>
<dbReference type="Proteomes" id="UP000295468">
    <property type="component" value="Unassembled WGS sequence"/>
</dbReference>
<dbReference type="InterPro" id="IPR032187">
    <property type="entry name" value="SusF/SusE-like_C"/>
</dbReference>
<evidence type="ECO:0000313" key="3">
    <source>
        <dbReference type="EMBL" id="TDQ33263.1"/>
    </source>
</evidence>
<dbReference type="InterPro" id="IPR025970">
    <property type="entry name" value="SusE"/>
</dbReference>
<reference evidence="3 4" key="1">
    <citation type="submission" date="2019-03" db="EMBL/GenBank/DDBJ databases">
        <title>Genomic Encyclopedia of Archaeal and Bacterial Type Strains, Phase II (KMG-II): from individual species to whole genera.</title>
        <authorList>
            <person name="Goeker M."/>
        </authorList>
    </citation>
    <scope>NUCLEOTIDE SEQUENCE [LARGE SCALE GENOMIC DNA]</scope>
    <source>
        <strain evidence="3 4">DSM 18435</strain>
    </source>
</reference>
<dbReference type="Gene3D" id="2.60.40.3620">
    <property type="match status" value="3"/>
</dbReference>
<dbReference type="Pfam" id="PF14292">
    <property type="entry name" value="SusE"/>
    <property type="match status" value="1"/>
</dbReference>
<dbReference type="EMBL" id="SNYI01000001">
    <property type="protein sequence ID" value="TDQ33263.1"/>
    <property type="molecule type" value="Genomic_DNA"/>
</dbReference>
<organism evidence="3 4">
    <name type="scientific">Zeaxanthinibacter enoshimensis</name>
    <dbReference type="NCBI Taxonomy" id="392009"/>
    <lineage>
        <taxon>Bacteria</taxon>
        <taxon>Pseudomonadati</taxon>
        <taxon>Bacteroidota</taxon>
        <taxon>Flavobacteriia</taxon>
        <taxon>Flavobacteriales</taxon>
        <taxon>Flavobacteriaceae</taxon>
        <taxon>Zeaxanthinibacter</taxon>
    </lineage>
</organism>
<dbReference type="RefSeq" id="WP_133643264.1">
    <property type="nucleotide sequence ID" value="NZ_SNYI01000001.1"/>
</dbReference>
<comment type="caution">
    <text evidence="3">The sequence shown here is derived from an EMBL/GenBank/DDBJ whole genome shotgun (WGS) entry which is preliminary data.</text>
</comment>